<accession>A0A6G0WVF4</accession>
<proteinExistence type="predicted"/>
<protein>
    <recommendedName>
        <fullName evidence="2">DJ-1/PfpI domain-containing protein</fullName>
    </recommendedName>
</protein>
<dbReference type="SUPFAM" id="SSF52317">
    <property type="entry name" value="Class I glutamine amidotransferase-like"/>
    <property type="match status" value="1"/>
</dbReference>
<dbReference type="Proteomes" id="UP000481153">
    <property type="component" value="Unassembled WGS sequence"/>
</dbReference>
<dbReference type="InterPro" id="IPR052158">
    <property type="entry name" value="INH-QAR"/>
</dbReference>
<organism evidence="3 4">
    <name type="scientific">Aphanomyces euteiches</name>
    <dbReference type="NCBI Taxonomy" id="100861"/>
    <lineage>
        <taxon>Eukaryota</taxon>
        <taxon>Sar</taxon>
        <taxon>Stramenopiles</taxon>
        <taxon>Oomycota</taxon>
        <taxon>Saprolegniomycetes</taxon>
        <taxon>Saprolegniales</taxon>
        <taxon>Verrucalvaceae</taxon>
        <taxon>Aphanomyces</taxon>
    </lineage>
</organism>
<dbReference type="Gene3D" id="3.40.50.880">
    <property type="match status" value="1"/>
</dbReference>
<dbReference type="InterPro" id="IPR002818">
    <property type="entry name" value="DJ-1/PfpI"/>
</dbReference>
<reference evidence="3 4" key="1">
    <citation type="submission" date="2019-07" db="EMBL/GenBank/DDBJ databases">
        <title>Genomics analysis of Aphanomyces spp. identifies a new class of oomycete effector associated with host adaptation.</title>
        <authorList>
            <person name="Gaulin E."/>
        </authorList>
    </citation>
    <scope>NUCLEOTIDE SEQUENCE [LARGE SCALE GENOMIC DNA]</scope>
    <source>
        <strain evidence="3 4">ATCC 201684</strain>
    </source>
</reference>
<dbReference type="InterPro" id="IPR029062">
    <property type="entry name" value="Class_I_gatase-like"/>
</dbReference>
<feature type="domain" description="DJ-1/PfpI" evidence="2">
    <location>
        <begin position="31"/>
        <end position="197"/>
    </location>
</feature>
<dbReference type="PANTHER" id="PTHR43130:SF15">
    <property type="entry name" value="THIJ_PFPI FAMILY PROTEIN (AFU_ORTHOLOGUE AFUA_5G14240)"/>
    <property type="match status" value="1"/>
</dbReference>
<dbReference type="CDD" id="cd03139">
    <property type="entry name" value="GATase1_PfpI_2"/>
    <property type="match status" value="1"/>
</dbReference>
<sequence>MKAFLLCFAIFFTALADTITAPANLTSLNIGVLIFNKTENLDSIGPTSYLELVKGVANVSVTFEIVGLKVGRIQASNLQPLYVTTSFKKAKTKWDIFLIPGGPGTDDVIADTALMKYVSKAVKESTFVISVCTGADVLASTGALDGRNATTNKIKFKRIAAKHPAVHWVRQARWVIDGKYWTSSGVSAGQDLGHAFVSTIFGDKVGKRISEILEHKAISDPSNDPFEYLIDA</sequence>
<dbReference type="VEuPathDB" id="FungiDB:AeMF1_005360"/>
<evidence type="ECO:0000256" key="1">
    <source>
        <dbReference type="SAM" id="SignalP"/>
    </source>
</evidence>
<name>A0A6G0WVF4_9STRA</name>
<keyword evidence="4" id="KW-1185">Reference proteome</keyword>
<dbReference type="AlphaFoldDB" id="A0A6G0WVF4"/>
<dbReference type="EMBL" id="VJMJ01000143">
    <property type="protein sequence ID" value="KAF0731450.1"/>
    <property type="molecule type" value="Genomic_DNA"/>
</dbReference>
<keyword evidence="1" id="KW-0732">Signal</keyword>
<evidence type="ECO:0000313" key="3">
    <source>
        <dbReference type="EMBL" id="KAF0731450.1"/>
    </source>
</evidence>
<gene>
    <name evidence="3" type="ORF">Ae201684_011351</name>
</gene>
<feature type="signal peptide" evidence="1">
    <location>
        <begin position="1"/>
        <end position="16"/>
    </location>
</feature>
<comment type="caution">
    <text evidence="3">The sequence shown here is derived from an EMBL/GenBank/DDBJ whole genome shotgun (WGS) entry which is preliminary data.</text>
</comment>
<dbReference type="Pfam" id="PF01965">
    <property type="entry name" value="DJ-1_PfpI"/>
    <property type="match status" value="1"/>
</dbReference>
<evidence type="ECO:0000313" key="4">
    <source>
        <dbReference type="Proteomes" id="UP000481153"/>
    </source>
</evidence>
<evidence type="ECO:0000259" key="2">
    <source>
        <dbReference type="Pfam" id="PF01965"/>
    </source>
</evidence>
<dbReference type="PANTHER" id="PTHR43130">
    <property type="entry name" value="ARAC-FAMILY TRANSCRIPTIONAL REGULATOR"/>
    <property type="match status" value="1"/>
</dbReference>
<feature type="chain" id="PRO_5026195303" description="DJ-1/PfpI domain-containing protein" evidence="1">
    <location>
        <begin position="17"/>
        <end position="232"/>
    </location>
</feature>